<name>A0ABW7DV09_STRRO</name>
<comment type="caution">
    <text evidence="2">The sequence shown here is derived from an EMBL/GenBank/DDBJ whole genome shotgun (WGS) entry which is preliminary data.</text>
</comment>
<reference evidence="2 3" key="1">
    <citation type="submission" date="2024-10" db="EMBL/GenBank/DDBJ databases">
        <title>Draft genome assembly of a novel steroid transforming actinomycete isolated from African clawed frog Xenopus laevis.</title>
        <authorList>
            <person name="Bragin E."/>
            <person name="Kollerov V."/>
            <person name="Donova M.V."/>
        </authorList>
    </citation>
    <scope>NUCLEOTIDE SEQUENCE [LARGE SCALE GENOMIC DNA]</scope>
    <source>
        <strain evidence="2 3">MTOC-St3</strain>
    </source>
</reference>
<dbReference type="EMBL" id="JBIENY010000044">
    <property type="protein sequence ID" value="MFG6294382.1"/>
    <property type="molecule type" value="Genomic_DNA"/>
</dbReference>
<organism evidence="2 3">
    <name type="scientific">Streptomyces rochei</name>
    <name type="common">Streptomyces parvullus</name>
    <dbReference type="NCBI Taxonomy" id="1928"/>
    <lineage>
        <taxon>Bacteria</taxon>
        <taxon>Bacillati</taxon>
        <taxon>Actinomycetota</taxon>
        <taxon>Actinomycetes</taxon>
        <taxon>Kitasatosporales</taxon>
        <taxon>Streptomycetaceae</taxon>
        <taxon>Streptomyces</taxon>
        <taxon>Streptomyces rochei group</taxon>
    </lineage>
</organism>
<accession>A0ABW7DV09</accession>
<feature type="region of interest" description="Disordered" evidence="1">
    <location>
        <begin position="90"/>
        <end position="119"/>
    </location>
</feature>
<sequence length="119" mass="13314">MSGRTWEPTKRGAKDLNRWLSKGKTVYTLRNVADAYQTYEDAQLYSAHTFDRQSRLTGEWMTGHLSASGLLAQEGKVYEKPPVGVRNIATPGRQYAAPTSQQALDRARAGDRKKAGSRR</sequence>
<proteinExistence type="predicted"/>
<gene>
    <name evidence="2" type="ORF">ACGU38_03270</name>
</gene>
<evidence type="ECO:0000313" key="3">
    <source>
        <dbReference type="Proteomes" id="UP001605990"/>
    </source>
</evidence>
<dbReference type="Proteomes" id="UP001605990">
    <property type="component" value="Unassembled WGS sequence"/>
</dbReference>
<evidence type="ECO:0000256" key="1">
    <source>
        <dbReference type="SAM" id="MobiDB-lite"/>
    </source>
</evidence>
<feature type="compositionally biased region" description="Basic and acidic residues" evidence="1">
    <location>
        <begin position="105"/>
        <end position="119"/>
    </location>
</feature>
<protein>
    <submittedName>
        <fullName evidence="2">Uncharacterized protein</fullName>
    </submittedName>
</protein>
<dbReference type="RefSeq" id="WP_282548090.1">
    <property type="nucleotide sequence ID" value="NZ_JBHVLV010000011.1"/>
</dbReference>
<evidence type="ECO:0000313" key="2">
    <source>
        <dbReference type="EMBL" id="MFG6294382.1"/>
    </source>
</evidence>
<keyword evidence="3" id="KW-1185">Reference proteome</keyword>